<name>A0A0T5XCP1_9BACT</name>
<reference evidence="21" key="1">
    <citation type="submission" date="2012-09" db="EMBL/GenBank/DDBJ databases">
        <authorList>
            <person name="Weinstock G."/>
            <person name="Sodergren E."/>
            <person name="Clifton S."/>
            <person name="Fulton L."/>
            <person name="Fulton B."/>
            <person name="Courtney L."/>
            <person name="Fronick C."/>
            <person name="Harrison M."/>
            <person name="Strong C."/>
            <person name="Farmer C."/>
            <person name="Delehaunty K."/>
            <person name="Markovic C."/>
            <person name="Hall O."/>
            <person name="Minx P."/>
            <person name="Tomlinson C."/>
            <person name="Mitreva M."/>
            <person name="Nelson J."/>
            <person name="Hou S."/>
            <person name="Wollam A."/>
            <person name="Pepin K.H."/>
            <person name="Johnson M."/>
            <person name="Bhonagiri V."/>
            <person name="Nash W.E."/>
            <person name="Suruliraj S."/>
            <person name="Warren W."/>
            <person name="Chinwalla A."/>
            <person name="Mardis E.R."/>
            <person name="Wilson R.K."/>
        </authorList>
    </citation>
    <scope>NUCLEOTIDE SEQUENCE [LARGE SCALE GENOMIC DNA]</scope>
    <source>
        <strain evidence="21">OS1</strain>
    </source>
</reference>
<dbReference type="PANTHER" id="PTHR10947:SF0">
    <property type="entry name" value="PHENYLALANINE--TRNA LIGASE BETA SUBUNIT"/>
    <property type="match status" value="1"/>
</dbReference>
<dbReference type="OrthoDB" id="9805455at2"/>
<evidence type="ECO:0000256" key="3">
    <source>
        <dbReference type="ARBA" id="ARBA00011209"/>
    </source>
</evidence>
<dbReference type="RefSeq" id="WP_009201215.1">
    <property type="nucleotide sequence ID" value="NZ_ACJX03000001.1"/>
</dbReference>
<dbReference type="GO" id="GO:0009328">
    <property type="term" value="C:phenylalanine-tRNA ligase complex"/>
    <property type="evidence" value="ECO:0007669"/>
    <property type="project" value="TreeGrafter"/>
</dbReference>
<dbReference type="eggNOG" id="COG0072">
    <property type="taxonomic scope" value="Bacteria"/>
</dbReference>
<dbReference type="Gene3D" id="3.30.56.10">
    <property type="match status" value="2"/>
</dbReference>
<evidence type="ECO:0000313" key="21">
    <source>
        <dbReference type="Proteomes" id="UP000005273"/>
    </source>
</evidence>
<dbReference type="InterPro" id="IPR045060">
    <property type="entry name" value="Phe-tRNA-ligase_IIc_bsu"/>
</dbReference>
<dbReference type="PROSITE" id="PS51483">
    <property type="entry name" value="B5"/>
    <property type="match status" value="1"/>
</dbReference>
<keyword evidence="7 15" id="KW-0479">Metal-binding</keyword>
<feature type="binding site" evidence="15">
    <location>
        <position position="467"/>
    </location>
    <ligand>
        <name>Mg(2+)</name>
        <dbReference type="ChEBI" id="CHEBI:18420"/>
        <note>shared with alpha subunit</note>
    </ligand>
</feature>
<evidence type="ECO:0000256" key="8">
    <source>
        <dbReference type="ARBA" id="ARBA00022741"/>
    </source>
</evidence>
<dbReference type="Pfam" id="PF17759">
    <property type="entry name" value="tRNA_synthFbeta"/>
    <property type="match status" value="1"/>
</dbReference>
<gene>
    <name evidence="15" type="primary">pheT</name>
    <name evidence="20" type="ORF">HMPREF1705_03350</name>
</gene>
<evidence type="ECO:0000256" key="9">
    <source>
        <dbReference type="ARBA" id="ARBA00022840"/>
    </source>
</evidence>
<comment type="subcellular location">
    <subcellularLocation>
        <location evidence="1 15">Cytoplasm</location>
    </subcellularLocation>
</comment>
<organism evidence="20 21">
    <name type="scientific">Acetomicrobium hydrogeniformans ATCC BAA-1850</name>
    <dbReference type="NCBI Taxonomy" id="592015"/>
    <lineage>
        <taxon>Bacteria</taxon>
        <taxon>Thermotogati</taxon>
        <taxon>Synergistota</taxon>
        <taxon>Synergistia</taxon>
        <taxon>Synergistales</taxon>
        <taxon>Acetomicrobiaceae</taxon>
        <taxon>Acetomicrobium</taxon>
    </lineage>
</organism>
<dbReference type="Pfam" id="PF01588">
    <property type="entry name" value="tRNA_bind"/>
    <property type="match status" value="1"/>
</dbReference>
<dbReference type="InterPro" id="IPR020825">
    <property type="entry name" value="Phe-tRNA_synthase-like_B3/B4"/>
</dbReference>
<dbReference type="InterPro" id="IPR005146">
    <property type="entry name" value="B3/B4_tRNA-bd"/>
</dbReference>
<evidence type="ECO:0000313" key="20">
    <source>
        <dbReference type="EMBL" id="KRT36089.1"/>
    </source>
</evidence>
<evidence type="ECO:0000256" key="14">
    <source>
        <dbReference type="ARBA" id="ARBA00049255"/>
    </source>
</evidence>
<dbReference type="SUPFAM" id="SSF56037">
    <property type="entry name" value="PheT/TilS domain"/>
    <property type="match status" value="1"/>
</dbReference>
<dbReference type="Gene3D" id="3.50.40.10">
    <property type="entry name" value="Phenylalanyl-trna Synthetase, Chain B, domain 3"/>
    <property type="match status" value="1"/>
</dbReference>
<keyword evidence="6 15" id="KW-0436">Ligase</keyword>
<sequence>MLVSWNWLTELVDLQINVNDFAEKLTMAGAEVENLSYTAQKLDGIIIAKVLEMAPHRERKNLQVVTLVWGDERAICVTGAQNVKEGDIVPYAPPGATIADGSVLGIEEFDGVKSFGMMLSADEIGLPLLSQEEGILILPQDAPLGGDAASWLGIKDVVLDVSVTPNRGDLLSMVGMAREAHALFTGSRLKELNFPSTTESSDWPVSFEGVTLEDSGCPLYCLGFAEELEIAPSPIKCRVRLALCGVRPISNVVDVTNYVMLLLGQPLHAFDLDKLPAPEITVRSSRNGEKITTLDGREHILSSDDLLITSGGLPIGLAGVMGGANSEIDENTRRILIESAHFLPARISTTARRLGINSEAAYRYARGVDKAKAPLALSCALDLMKKWKCGKVYTSVIREGDAAPVEKFVPLTAKKLKTYTGTGNLSEASSILMPLGFEVESCSEEKAIYKVPGYRMDVEIEEDLIEEVARIKGYDELPARLPGRIHDSATIGLESRTERKIRETLMARGYIEILNYSFISPKFIADLSIPALDSRANPFALANPLSMDQSLLRTFLLPGMVNVICDNLRKGWRFPVRIFEIGNVFLREGANLIEEKHIAGAIFLGKDDRSPYKEAVRDDFFTMKGDILALADAFRLKFDVLPGSEPFGHAGQTADVISDGRKIGFMAKIKPSIERRLELPASLYVFEVTFKPFLMAKPPRFGEVHRFPSVYRDISLIVPEDVTVKEIGELIGDLSSDLVTSIRLFDIYKGKNIPEGHRSLSFTLEYRHPDKTLSDEEVDELHTRLRSQIESRGLKLR</sequence>
<protein>
    <recommendedName>
        <fullName evidence="15">Phenylalanine--tRNA ligase beta subunit</fullName>
        <ecNumber evidence="15">6.1.1.20</ecNumber>
    </recommendedName>
    <alternativeName>
        <fullName evidence="15">Phenylalanyl-tRNA synthetase beta subunit</fullName>
        <shortName evidence="15">PheRS</shortName>
    </alternativeName>
</protein>
<comment type="catalytic activity">
    <reaction evidence="14 15">
        <text>tRNA(Phe) + L-phenylalanine + ATP = L-phenylalanyl-tRNA(Phe) + AMP + diphosphate + H(+)</text>
        <dbReference type="Rhea" id="RHEA:19413"/>
        <dbReference type="Rhea" id="RHEA-COMP:9668"/>
        <dbReference type="Rhea" id="RHEA-COMP:9699"/>
        <dbReference type="ChEBI" id="CHEBI:15378"/>
        <dbReference type="ChEBI" id="CHEBI:30616"/>
        <dbReference type="ChEBI" id="CHEBI:33019"/>
        <dbReference type="ChEBI" id="CHEBI:58095"/>
        <dbReference type="ChEBI" id="CHEBI:78442"/>
        <dbReference type="ChEBI" id="CHEBI:78531"/>
        <dbReference type="ChEBI" id="CHEBI:456215"/>
        <dbReference type="EC" id="6.1.1.20"/>
    </reaction>
</comment>
<dbReference type="InterPro" id="IPR004532">
    <property type="entry name" value="Phe-tRNA-ligase_IIc_bsu_bact"/>
</dbReference>
<feature type="domain" description="FDX-ACB" evidence="18">
    <location>
        <begin position="705"/>
        <end position="797"/>
    </location>
</feature>
<keyword evidence="13 15" id="KW-0030">Aminoacyl-tRNA synthetase</keyword>
<keyword evidence="9 15" id="KW-0067">ATP-binding</keyword>
<dbReference type="SUPFAM" id="SSF55681">
    <property type="entry name" value="Class II aaRS and biotin synthetases"/>
    <property type="match status" value="1"/>
</dbReference>
<evidence type="ECO:0000256" key="4">
    <source>
        <dbReference type="ARBA" id="ARBA00022490"/>
    </source>
</evidence>
<dbReference type="SMART" id="SM00874">
    <property type="entry name" value="B5"/>
    <property type="match status" value="1"/>
</dbReference>
<dbReference type="NCBIfam" id="TIGR00472">
    <property type="entry name" value="pheT_bact"/>
    <property type="match status" value="1"/>
</dbReference>
<dbReference type="CDD" id="cd02796">
    <property type="entry name" value="tRNA_bind_bactPheRS"/>
    <property type="match status" value="1"/>
</dbReference>
<dbReference type="STRING" id="592015.HMPREF1705_03350"/>
<feature type="domain" description="B5" evidence="19">
    <location>
        <begin position="404"/>
        <end position="479"/>
    </location>
</feature>
<keyword evidence="8 15" id="KW-0547">Nucleotide-binding</keyword>
<dbReference type="GO" id="GO:0005524">
    <property type="term" value="F:ATP binding"/>
    <property type="evidence" value="ECO:0007669"/>
    <property type="project" value="UniProtKB-UniRule"/>
</dbReference>
<feature type="binding site" evidence="15">
    <location>
        <position position="466"/>
    </location>
    <ligand>
        <name>Mg(2+)</name>
        <dbReference type="ChEBI" id="CHEBI:18420"/>
        <note>shared with alpha subunit</note>
    </ligand>
</feature>
<keyword evidence="21" id="KW-1185">Reference proteome</keyword>
<dbReference type="InterPro" id="IPR005147">
    <property type="entry name" value="tRNA_synthase_B5-dom"/>
</dbReference>
<dbReference type="Pfam" id="PF03484">
    <property type="entry name" value="B5"/>
    <property type="match status" value="1"/>
</dbReference>
<evidence type="ECO:0000259" key="18">
    <source>
        <dbReference type="PROSITE" id="PS51447"/>
    </source>
</evidence>
<keyword evidence="12 15" id="KW-0648">Protein biosynthesis</keyword>
<dbReference type="Proteomes" id="UP000005273">
    <property type="component" value="Unassembled WGS sequence"/>
</dbReference>
<feature type="binding site" evidence="15">
    <location>
        <position position="463"/>
    </location>
    <ligand>
        <name>Mg(2+)</name>
        <dbReference type="ChEBI" id="CHEBI:18420"/>
        <note>shared with alpha subunit</note>
    </ligand>
</feature>
<proteinExistence type="inferred from homology"/>
<keyword evidence="11 16" id="KW-0694">RNA-binding</keyword>
<evidence type="ECO:0000259" key="19">
    <source>
        <dbReference type="PROSITE" id="PS51483"/>
    </source>
</evidence>
<dbReference type="Pfam" id="PF03147">
    <property type="entry name" value="FDX-ACB"/>
    <property type="match status" value="1"/>
</dbReference>
<evidence type="ECO:0000256" key="15">
    <source>
        <dbReference type="HAMAP-Rule" id="MF_00283"/>
    </source>
</evidence>
<dbReference type="InterPro" id="IPR036690">
    <property type="entry name" value="Fdx_antiC-bd_sf"/>
</dbReference>
<dbReference type="PANTHER" id="PTHR10947">
    <property type="entry name" value="PHENYLALANYL-TRNA SYNTHETASE BETA CHAIN AND LEUCINE-RICH REPEAT-CONTAINING PROTEIN 47"/>
    <property type="match status" value="1"/>
</dbReference>
<feature type="binding site" evidence="15">
    <location>
        <position position="457"/>
    </location>
    <ligand>
        <name>Mg(2+)</name>
        <dbReference type="ChEBI" id="CHEBI:18420"/>
        <note>shared with alpha subunit</note>
    </ligand>
</feature>
<dbReference type="GO" id="GO:0004826">
    <property type="term" value="F:phenylalanine-tRNA ligase activity"/>
    <property type="evidence" value="ECO:0007669"/>
    <property type="project" value="UniProtKB-UniRule"/>
</dbReference>
<comment type="subunit">
    <text evidence="3 15">Tetramer of two alpha and two beta subunits.</text>
</comment>
<dbReference type="GO" id="GO:0006432">
    <property type="term" value="P:phenylalanyl-tRNA aminoacylation"/>
    <property type="evidence" value="ECO:0007669"/>
    <property type="project" value="UniProtKB-UniRule"/>
</dbReference>
<dbReference type="Gene3D" id="3.30.930.10">
    <property type="entry name" value="Bira Bifunctional Protein, Domain 2"/>
    <property type="match status" value="1"/>
</dbReference>
<evidence type="ECO:0000256" key="2">
    <source>
        <dbReference type="ARBA" id="ARBA00008653"/>
    </source>
</evidence>
<evidence type="ECO:0000256" key="5">
    <source>
        <dbReference type="ARBA" id="ARBA00022555"/>
    </source>
</evidence>
<comment type="caution">
    <text evidence="20">The sequence shown here is derived from an EMBL/GenBank/DDBJ whole genome shotgun (WGS) entry which is preliminary data.</text>
</comment>
<accession>A0A0T5XCP1</accession>
<dbReference type="SMART" id="SM00873">
    <property type="entry name" value="B3_4"/>
    <property type="match status" value="1"/>
</dbReference>
<feature type="domain" description="TRNA-binding" evidence="17">
    <location>
        <begin position="39"/>
        <end position="149"/>
    </location>
</feature>
<keyword evidence="4 15" id="KW-0963">Cytoplasm</keyword>
<dbReference type="Gene3D" id="3.30.70.380">
    <property type="entry name" value="Ferrodoxin-fold anticodon-binding domain"/>
    <property type="match status" value="1"/>
</dbReference>
<dbReference type="InterPro" id="IPR012340">
    <property type="entry name" value="NA-bd_OB-fold"/>
</dbReference>
<dbReference type="GO" id="GO:0000049">
    <property type="term" value="F:tRNA binding"/>
    <property type="evidence" value="ECO:0007669"/>
    <property type="project" value="UniProtKB-UniRule"/>
</dbReference>
<dbReference type="PROSITE" id="PS51447">
    <property type="entry name" value="FDX_ACB"/>
    <property type="match status" value="1"/>
</dbReference>
<dbReference type="Pfam" id="PF03483">
    <property type="entry name" value="B3_4"/>
    <property type="match status" value="1"/>
</dbReference>
<comment type="similarity">
    <text evidence="2 15">Belongs to the phenylalanyl-tRNA synthetase beta subunit family. Type 1 subfamily.</text>
</comment>
<dbReference type="PROSITE" id="PS50886">
    <property type="entry name" value="TRBD"/>
    <property type="match status" value="1"/>
</dbReference>
<evidence type="ECO:0000256" key="11">
    <source>
        <dbReference type="ARBA" id="ARBA00022884"/>
    </source>
</evidence>
<dbReference type="InterPro" id="IPR005121">
    <property type="entry name" value="Fdx_antiC-bd"/>
</dbReference>
<evidence type="ECO:0000256" key="6">
    <source>
        <dbReference type="ARBA" id="ARBA00022598"/>
    </source>
</evidence>
<evidence type="ECO:0000256" key="16">
    <source>
        <dbReference type="PROSITE-ProRule" id="PRU00209"/>
    </source>
</evidence>
<dbReference type="SUPFAM" id="SSF46955">
    <property type="entry name" value="Putative DNA-binding domain"/>
    <property type="match status" value="1"/>
</dbReference>
<dbReference type="HAMAP" id="MF_00283">
    <property type="entry name" value="Phe_tRNA_synth_beta1"/>
    <property type="match status" value="1"/>
</dbReference>
<dbReference type="CDD" id="cd00769">
    <property type="entry name" value="PheRS_beta_core"/>
    <property type="match status" value="1"/>
</dbReference>
<dbReference type="EMBL" id="ACJX03000001">
    <property type="protein sequence ID" value="KRT36089.1"/>
    <property type="molecule type" value="Genomic_DNA"/>
</dbReference>
<keyword evidence="10 15" id="KW-0460">Magnesium</keyword>
<dbReference type="SUPFAM" id="SSF54991">
    <property type="entry name" value="Anticodon-binding domain of PheRS"/>
    <property type="match status" value="1"/>
</dbReference>
<evidence type="ECO:0000256" key="12">
    <source>
        <dbReference type="ARBA" id="ARBA00022917"/>
    </source>
</evidence>
<dbReference type="InterPro" id="IPR033714">
    <property type="entry name" value="tRNA_bind_bactPheRS"/>
</dbReference>
<dbReference type="InterPro" id="IPR041616">
    <property type="entry name" value="PheRS_beta_core"/>
</dbReference>
<dbReference type="FunFam" id="3.30.70.380:FF:000001">
    <property type="entry name" value="Phenylalanine--tRNA ligase beta subunit"/>
    <property type="match status" value="1"/>
</dbReference>
<dbReference type="SMART" id="SM00896">
    <property type="entry name" value="FDX-ACB"/>
    <property type="match status" value="1"/>
</dbReference>
<dbReference type="InterPro" id="IPR009061">
    <property type="entry name" value="DNA-bd_dom_put_sf"/>
</dbReference>
<evidence type="ECO:0000259" key="17">
    <source>
        <dbReference type="PROSITE" id="PS50886"/>
    </source>
</evidence>
<dbReference type="InterPro" id="IPR002547">
    <property type="entry name" value="tRNA-bd_dom"/>
</dbReference>
<dbReference type="SUPFAM" id="SSF50249">
    <property type="entry name" value="Nucleic acid-binding proteins"/>
    <property type="match status" value="1"/>
</dbReference>
<evidence type="ECO:0000256" key="7">
    <source>
        <dbReference type="ARBA" id="ARBA00022723"/>
    </source>
</evidence>
<comment type="cofactor">
    <cofactor evidence="15">
        <name>Mg(2+)</name>
        <dbReference type="ChEBI" id="CHEBI:18420"/>
    </cofactor>
    <text evidence="15">Binds 2 magnesium ions per tetramer.</text>
</comment>
<dbReference type="AlphaFoldDB" id="A0A0T5XCP1"/>
<evidence type="ECO:0000256" key="1">
    <source>
        <dbReference type="ARBA" id="ARBA00004496"/>
    </source>
</evidence>
<dbReference type="EC" id="6.1.1.20" evidence="15"/>
<evidence type="ECO:0000256" key="13">
    <source>
        <dbReference type="ARBA" id="ARBA00023146"/>
    </source>
</evidence>
<dbReference type="Gene3D" id="2.40.50.140">
    <property type="entry name" value="Nucleic acid-binding proteins"/>
    <property type="match status" value="1"/>
</dbReference>
<dbReference type="GO" id="GO:0000287">
    <property type="term" value="F:magnesium ion binding"/>
    <property type="evidence" value="ECO:0007669"/>
    <property type="project" value="UniProtKB-UniRule"/>
</dbReference>
<dbReference type="InterPro" id="IPR045864">
    <property type="entry name" value="aa-tRNA-synth_II/BPL/LPL"/>
</dbReference>
<keyword evidence="5 16" id="KW-0820">tRNA-binding</keyword>
<evidence type="ECO:0000256" key="10">
    <source>
        <dbReference type="ARBA" id="ARBA00022842"/>
    </source>
</evidence>